<dbReference type="EMBL" id="CM056741">
    <property type="protein sequence ID" value="KAJ8683915.1"/>
    <property type="molecule type" value="Genomic_DNA"/>
</dbReference>
<sequence length="1579" mass="179429">MYVHTYTSTLFCPLFLIGAHGGWLLLALTGTPTAQNPAAPSCSLATKAKTQSAQDTYAMRILAHFDKSRTLAVHRSKRQKTDKTGRLSALEKLRQLKGSKNKYQVDELDSVYDEVDEEVYGKTVLNRQCDDWIVDDGGGSGYVEDGREIFDDDLDDESVRQAEKRDQHKGPRKRKRDAEAKKGSNIVNMFSNMAGKKKTEDLASADDILDDLMSELKKESSTADRKSTPRVNKFASAKKVSSALNDEILLANMVKETEKSKNNRNDLDNECMFDKPEKTISRPKPTSEKLKSVQPPKMNEPSVKETETFPEVVAESVPFDDDFTSDSFPDIHDVVQESSVSNGSSHQNSQSKSNGQDVNLFMEDISDVDFGNAEMDTAQSVSNLKIIDKSQMWKEKDADLPKDDVFAKVWEEDFNISNDQDPLSKPVADEKMLPLPTTVNSAGEKVFRFFWLDAFEDPYKHPGVVYLFGKVFVDSLNEYVSCTLCIKNIPRRIYLLPREYIKTDSGEGKEPNNMQNVYTEFNSYARRQNIQEFRSIEVTKSYAFEREGTPLKAEYLEVRYSAADPAVDPDYSGQAIEAVFGTSVNALELFLIERNIKGPCWLEVKCPLPVENPFSWCKVQANCTKMDNVSVYIDSGNNAMPPIVMATINVQVSLDSKLQKNEIVNIGLLLHHKFQLDKAPPKPPFDSHYCLVTHPKNATWPMKSRERLSKITQTQVIRCETELDLLEKFLSLLQCSDPDIIVGYDCGFQFEVLMNKIFTLKVKNWSCVGKLRRTMTPNFKGKLNLGQIFCGRPICDITSSAKELNLKVKSYDLASLCVAVLHKKEYECKEIKPEDCPKYYFSAEKLENLIQTTMVEATYILGIVVELNVLPLALQITNIAGNTLSRTLSAGRAERNEFLLLHAFHQKGYITPDKKNFNKKKESNEATKAGKKKPAYAGGLVLDPKKGFYDKLILLMDFNSLYPSIIQEFNLCFTTVAGAAYDDVDNLALPEGAADDGIVPTEIRKLVESRQQVKKLMKAPNLSPELSVQYNIRQLALKLTANSMYGCLGATHCRFYAKGLAALTTMKGREILQNTKSLVEKLNYEVIYGDTDSIMINTNILEYDQVFNIGRELKKEVNKTYKKVELDIDGVFRYLLLLQKKKYAAVTMSKLPNGQLQYTKELKGLDIVRRDWCGLACDIGNQILDQLLSDQSSEERLGKIFEILTSVGNKLREGKFPLSSLVITKQLSKNPNEYPTDKKLSHVLVALRLNESGGRKWKAGDTVPYIICEDGTDKTPLERAYHIEEFKKGDNLRVDINYYLLNQIHPVILRICEPIEGIDDVLLAQHLGVGDLYKPKKVYNNQDENEVPLCIQDNRYDNCAPFKFICRNDKCLTENEIKTTITEFAGVPRPSLAMCSNPDCEMAPFKYAYAIQNKLQLDIRKLVTEYYYGEVECENPICSKIMRRVTMDTKSTFPKCYNCLDGNVHRIHKETELFNQLSFYLHIFTLTQAHLKSLKVPRELSTVYDTLKEFVEKQIQYNAYSVVDLTKLFWPSLQESNVDVLSEVEDVIPTIEVEDLGQDQDEDEVRYQMIYFRQEMRVY</sequence>
<reference evidence="1" key="1">
    <citation type="submission" date="2023-04" db="EMBL/GenBank/DDBJ databases">
        <title>A chromosome-level genome assembly of the parasitoid wasp Eretmocerus hayati.</title>
        <authorList>
            <person name="Zhong Y."/>
            <person name="Liu S."/>
            <person name="Liu Y."/>
        </authorList>
    </citation>
    <scope>NUCLEOTIDE SEQUENCE</scope>
    <source>
        <strain evidence="1">ZJU_SS_LIU_2023</strain>
    </source>
</reference>
<protein>
    <submittedName>
        <fullName evidence="1">Uncharacterized protein</fullName>
    </submittedName>
</protein>
<comment type="caution">
    <text evidence="1">The sequence shown here is derived from an EMBL/GenBank/DDBJ whole genome shotgun (WGS) entry which is preliminary data.</text>
</comment>
<evidence type="ECO:0000313" key="2">
    <source>
        <dbReference type="Proteomes" id="UP001239111"/>
    </source>
</evidence>
<gene>
    <name evidence="1" type="ORF">QAD02_019707</name>
</gene>
<organism evidence="1 2">
    <name type="scientific">Eretmocerus hayati</name>
    <dbReference type="NCBI Taxonomy" id="131215"/>
    <lineage>
        <taxon>Eukaryota</taxon>
        <taxon>Metazoa</taxon>
        <taxon>Ecdysozoa</taxon>
        <taxon>Arthropoda</taxon>
        <taxon>Hexapoda</taxon>
        <taxon>Insecta</taxon>
        <taxon>Pterygota</taxon>
        <taxon>Neoptera</taxon>
        <taxon>Endopterygota</taxon>
        <taxon>Hymenoptera</taxon>
        <taxon>Apocrita</taxon>
        <taxon>Proctotrupomorpha</taxon>
        <taxon>Chalcidoidea</taxon>
        <taxon>Aphelinidae</taxon>
        <taxon>Aphelininae</taxon>
        <taxon>Eretmocerus</taxon>
    </lineage>
</organism>
<name>A0ACC2PKH4_9HYME</name>
<keyword evidence="2" id="KW-1185">Reference proteome</keyword>
<accession>A0ACC2PKH4</accession>
<evidence type="ECO:0000313" key="1">
    <source>
        <dbReference type="EMBL" id="KAJ8683915.1"/>
    </source>
</evidence>
<proteinExistence type="predicted"/>
<dbReference type="Proteomes" id="UP001239111">
    <property type="component" value="Chromosome 1"/>
</dbReference>